<sequence>MSIDSKKPSPDQSASSQHYHQQHSGHGSDESVTSSPERDTLPPLPNSSNGAAGQLLPDGQQPKRKGGRKPIYATSEERKQRNRQAQAAFRERRTEYIKQLEETIRVHENNLHNLQNAHRTAADECLMLRYKNSLLERILLEKGIDVQAELRVKTGSPNLGPTHMPQNLVQPPPIQRAIMNRHHQRRPNSSIAPKSEPSQPLPPPQSVSASPKGRPTPSSHSASPTNTGFSPTDSDNMSMRGPVNMPRQQMPPIAAAQTPRQQQQQQPQQQPVQPGAGPRHVPPNSGASFYPTPAFQNHIEQLEQEYDAQPEMVDDSEMDTPNGPYPPSFQGNDNQLLSPASNGPSQHMHQTQDPPHQQQVSNQQYPSMTQLLDQNLDWDPFGLSASMAFPSSQPYQIDQSNMR</sequence>
<name>A0ACC0V9J4_9HYPO</name>
<protein>
    <submittedName>
        <fullName evidence="1">Uncharacterized protein</fullName>
    </submittedName>
</protein>
<proteinExistence type="predicted"/>
<accession>A0ACC0V9J4</accession>
<organism evidence="1 2">
    <name type="scientific">Trichothecium roseum</name>
    <dbReference type="NCBI Taxonomy" id="47278"/>
    <lineage>
        <taxon>Eukaryota</taxon>
        <taxon>Fungi</taxon>
        <taxon>Dikarya</taxon>
        <taxon>Ascomycota</taxon>
        <taxon>Pezizomycotina</taxon>
        <taxon>Sordariomycetes</taxon>
        <taxon>Hypocreomycetidae</taxon>
        <taxon>Hypocreales</taxon>
        <taxon>Hypocreales incertae sedis</taxon>
        <taxon>Trichothecium</taxon>
    </lineage>
</organism>
<keyword evidence="2" id="KW-1185">Reference proteome</keyword>
<reference evidence="1" key="1">
    <citation type="submission" date="2022-10" db="EMBL/GenBank/DDBJ databases">
        <title>Complete Genome of Trichothecium roseum strain YXFP-22015, a Plant Pathogen Isolated from Citrus.</title>
        <authorList>
            <person name="Wang Y."/>
            <person name="Zhu L."/>
        </authorList>
    </citation>
    <scope>NUCLEOTIDE SEQUENCE</scope>
    <source>
        <strain evidence="1">YXFP-22015</strain>
    </source>
</reference>
<dbReference type="EMBL" id="CM047941">
    <property type="protein sequence ID" value="KAI9902505.1"/>
    <property type="molecule type" value="Genomic_DNA"/>
</dbReference>
<dbReference type="Proteomes" id="UP001163324">
    <property type="component" value="Chromosome 2"/>
</dbReference>
<evidence type="ECO:0000313" key="1">
    <source>
        <dbReference type="EMBL" id="KAI9902505.1"/>
    </source>
</evidence>
<evidence type="ECO:0000313" key="2">
    <source>
        <dbReference type="Proteomes" id="UP001163324"/>
    </source>
</evidence>
<comment type="caution">
    <text evidence="1">The sequence shown here is derived from an EMBL/GenBank/DDBJ whole genome shotgun (WGS) entry which is preliminary data.</text>
</comment>
<gene>
    <name evidence="1" type="ORF">N3K66_001857</name>
</gene>